<comment type="similarity">
    <text evidence="1">Belongs to the glycosyltransferase 2 family.</text>
</comment>
<dbReference type="Gene3D" id="3.90.550.10">
    <property type="entry name" value="Spore Coat Polysaccharide Biosynthesis Protein SpsA, Chain A"/>
    <property type="match status" value="1"/>
</dbReference>
<evidence type="ECO:0000256" key="3">
    <source>
        <dbReference type="ARBA" id="ARBA00022679"/>
    </source>
</evidence>
<dbReference type="SUPFAM" id="SSF53756">
    <property type="entry name" value="UDP-Glycosyltransferase/glycogen phosphorylase"/>
    <property type="match status" value="1"/>
</dbReference>
<keyword evidence="2" id="KW-0328">Glycosyltransferase</keyword>
<gene>
    <name evidence="5" type="ORF">CPA57_08410</name>
</gene>
<dbReference type="InterPro" id="IPR001173">
    <property type="entry name" value="Glyco_trans_2-like"/>
</dbReference>
<keyword evidence="6" id="KW-1185">Reference proteome</keyword>
<keyword evidence="3 5" id="KW-0808">Transferase</keyword>
<evidence type="ECO:0000259" key="4">
    <source>
        <dbReference type="Pfam" id="PF00535"/>
    </source>
</evidence>
<name>A0ABR5ZPL4_9PROT</name>
<reference evidence="5 6" key="1">
    <citation type="submission" date="2017-09" db="EMBL/GenBank/DDBJ databases">
        <authorList>
            <person name="Jakob F."/>
        </authorList>
    </citation>
    <scope>NUCLEOTIDE SEQUENCE [LARGE SCALE GENOMIC DNA]</scope>
    <source>
        <strain evidence="5 6">TMW 2.1880</strain>
    </source>
</reference>
<feature type="domain" description="Glycosyltransferase 2-like" evidence="4">
    <location>
        <begin position="358"/>
        <end position="486"/>
    </location>
</feature>
<dbReference type="RefSeq" id="WP_229709368.1">
    <property type="nucleotide sequence ID" value="NZ_NWUS01000004.1"/>
</dbReference>
<accession>A0ABR5ZPL4</accession>
<dbReference type="InterPro" id="IPR029044">
    <property type="entry name" value="Nucleotide-diphossugar_trans"/>
</dbReference>
<comment type="caution">
    <text evidence="5">The sequence shown here is derived from an EMBL/GenBank/DDBJ whole genome shotgun (WGS) entry which is preliminary data.</text>
</comment>
<sequence length="993" mass="109356">MQASFIPGYGRVLRAADEARWTSRRMEAIQTAFDKGRDCLKQGQQADGLFWLKRAEALSGRDDNISFTCAMALLDNGAIPQALPRLERLWARYGLREAGLALAGGYLRCGAVGPAVRIMGQVLSRNSLIHEHYALADSLSFPVGLPGWGVLSNTGDLRLRVVGPVELVLDGRPLGTVPAGVHDLAQLVPDEAGCWWQGQQLVMLCDGRPLLGSPIDIQGLIRFQSLVMAEAEGVRGWLWYPGEPDFLPSLKVEGYGEPLLVDDSVEGFSSTVFLQRPREFYLPYVDWPRPLHSSTAFYDQYGRLLKGAPLDPALVGLMRQPEASGSSRKGWTKQGCRMPRKSGGTSDERWVVAVGCAVIIPVYRGESEVRACLASVLASIPETCRLIVVDDASPEAGIRAYLDELSEAGRIVLHRHATNQGFVGSINAGLGLVPEGWDVILLNSDTLVSGDWTERLCRWLRLEKAGTVTPFSNTGGLTSYPDHEHDNPALPPVDVAMMDRLFQHQAESFRPVVELPTANGFCMGIAAACLAEVGSLRGAYFAQGYAEENDFCLRASEAGFRHLAAVDVYVLHHGHGSFGQEAAPLLRRNLEILNRLYPGYDAAIQRWKKIDPLRDYRRMLDWRRVRQYREGFTGAVVLFQHRGGGGVARAVREQAALLRQGGLLPVIVEPTETGCRVVSPIVGLEAPNLVFTLPEEQPEFLSYMRQLGVRLVIWHHMLGHEPGLRELHQQLGVPYDVHVHDHIWFCPRVALLDKHGRYCGEPSIEGCMACLERGHVLADDGLTLSAFLARSKKELHQARRVVAPSVDAAHRLAKHIPCPAPISIEPLEDDRKIRAKAPPLLDDSGPTRERPLKILVLGGISRWKGHDVLLALGRYIQKNELPLQLVVVGSTYDDAACLEAGIRVTGAYEDSNVLALIEEVQADVGFVTSIAPETWCYALGWLWKARLPVVGFDIGASAERIRKAGPAWGQLIPLGLPVDQLADVFMAIQHLRR</sequence>
<dbReference type="GO" id="GO:0016740">
    <property type="term" value="F:transferase activity"/>
    <property type="evidence" value="ECO:0007669"/>
    <property type="project" value="UniProtKB-KW"/>
</dbReference>
<dbReference type="Proteomes" id="UP001516390">
    <property type="component" value="Unassembled WGS sequence"/>
</dbReference>
<protein>
    <submittedName>
        <fullName evidence="5">Glycosyl transferase</fullName>
    </submittedName>
</protein>
<organism evidence="5 6">
    <name type="scientific">Bombella favorum</name>
    <dbReference type="NCBI Taxonomy" id="2039164"/>
    <lineage>
        <taxon>Bacteria</taxon>
        <taxon>Pseudomonadati</taxon>
        <taxon>Pseudomonadota</taxon>
        <taxon>Alphaproteobacteria</taxon>
        <taxon>Acetobacterales</taxon>
        <taxon>Acetobacteraceae</taxon>
        <taxon>Bombella</taxon>
    </lineage>
</organism>
<dbReference type="SUPFAM" id="SSF53448">
    <property type="entry name" value="Nucleotide-diphospho-sugar transferases"/>
    <property type="match status" value="1"/>
</dbReference>
<dbReference type="EMBL" id="NWUS01000004">
    <property type="protein sequence ID" value="MBA5726286.1"/>
    <property type="molecule type" value="Genomic_DNA"/>
</dbReference>
<evidence type="ECO:0000256" key="2">
    <source>
        <dbReference type="ARBA" id="ARBA00022676"/>
    </source>
</evidence>
<dbReference type="PANTHER" id="PTHR43179:SF12">
    <property type="entry name" value="GALACTOFURANOSYLTRANSFERASE GLFT2"/>
    <property type="match status" value="1"/>
</dbReference>
<proteinExistence type="inferred from homology"/>
<evidence type="ECO:0000256" key="1">
    <source>
        <dbReference type="ARBA" id="ARBA00006739"/>
    </source>
</evidence>
<evidence type="ECO:0000313" key="5">
    <source>
        <dbReference type="EMBL" id="MBA5726286.1"/>
    </source>
</evidence>
<dbReference type="Pfam" id="PF00535">
    <property type="entry name" value="Glycos_transf_2"/>
    <property type="match status" value="1"/>
</dbReference>
<dbReference type="PANTHER" id="PTHR43179">
    <property type="entry name" value="RHAMNOSYLTRANSFERASE WBBL"/>
    <property type="match status" value="1"/>
</dbReference>
<dbReference type="Gene3D" id="3.40.50.2000">
    <property type="entry name" value="Glycogen Phosphorylase B"/>
    <property type="match status" value="1"/>
</dbReference>
<evidence type="ECO:0000313" key="6">
    <source>
        <dbReference type="Proteomes" id="UP001516390"/>
    </source>
</evidence>